<dbReference type="InterPro" id="IPR015315">
    <property type="entry name" value="DUF1963"/>
</dbReference>
<keyword evidence="2" id="KW-1185">Reference proteome</keyword>
<name>A0A660L4H7_9ACTN</name>
<dbReference type="EMBL" id="RBIL01000002">
    <property type="protein sequence ID" value="RKQ88318.1"/>
    <property type="molecule type" value="Genomic_DNA"/>
</dbReference>
<dbReference type="Pfam" id="PF09234">
    <property type="entry name" value="DUF1963"/>
    <property type="match status" value="1"/>
</dbReference>
<reference evidence="1 2" key="1">
    <citation type="submission" date="2018-10" db="EMBL/GenBank/DDBJ databases">
        <title>Genomic Encyclopedia of Archaeal and Bacterial Type Strains, Phase II (KMG-II): from individual species to whole genera.</title>
        <authorList>
            <person name="Goeker M."/>
        </authorList>
    </citation>
    <scope>NUCLEOTIDE SEQUENCE [LARGE SCALE GENOMIC DNA]</scope>
    <source>
        <strain evidence="1 2">DSM 14954</strain>
    </source>
</reference>
<sequence length="233" mass="25035">MRIGGTPDLVEGEQWPCNPRGVALTFIAQLEPSRLPTLPAADTSAAGWLGDRRCIRLFADLYDRPLDTTALVALVADAAAPCVNAAQPTRPPSLFEERAVGALDQCPVDAVPAWALDGSHPAVAAAERIDHGDMLRDAPLLELSHRLHTTQELLPGWQLLPRLLGPLDEEAAELSITFPGIDPELEDARAWTVLLQLGEPFFSYPGGLYVLIPSADLAEHRYDRALAGCGPVG</sequence>
<dbReference type="InterPro" id="IPR035948">
    <property type="entry name" value="YwqG-like_sf"/>
</dbReference>
<protein>
    <submittedName>
        <fullName evidence="1">Uncharacterized protein DUF1963</fullName>
    </submittedName>
</protein>
<organism evidence="1 2">
    <name type="scientific">Solirubrobacter pauli</name>
    <dbReference type="NCBI Taxonomy" id="166793"/>
    <lineage>
        <taxon>Bacteria</taxon>
        <taxon>Bacillati</taxon>
        <taxon>Actinomycetota</taxon>
        <taxon>Thermoleophilia</taxon>
        <taxon>Solirubrobacterales</taxon>
        <taxon>Solirubrobacteraceae</taxon>
        <taxon>Solirubrobacter</taxon>
    </lineage>
</organism>
<dbReference type="SUPFAM" id="SSF103032">
    <property type="entry name" value="Hypothetical protein YwqG"/>
    <property type="match status" value="1"/>
</dbReference>
<gene>
    <name evidence="1" type="ORF">C8N24_6360</name>
</gene>
<evidence type="ECO:0000313" key="1">
    <source>
        <dbReference type="EMBL" id="RKQ88318.1"/>
    </source>
</evidence>
<dbReference type="AlphaFoldDB" id="A0A660L4H7"/>
<accession>A0A660L4H7</accession>
<proteinExistence type="predicted"/>
<dbReference type="Proteomes" id="UP000278962">
    <property type="component" value="Unassembled WGS sequence"/>
</dbReference>
<evidence type="ECO:0000313" key="2">
    <source>
        <dbReference type="Proteomes" id="UP000278962"/>
    </source>
</evidence>
<comment type="caution">
    <text evidence="1">The sequence shown here is derived from an EMBL/GenBank/DDBJ whole genome shotgun (WGS) entry which is preliminary data.</text>
</comment>
<dbReference type="Gene3D" id="2.30.320.10">
    <property type="entry name" value="YwqG-like"/>
    <property type="match status" value="1"/>
</dbReference>